<keyword evidence="4" id="KW-1185">Reference proteome</keyword>
<dbReference type="OrthoDB" id="2105912at2759"/>
<organism evidence="3 4">
    <name type="scientific">Penicillium cf. griseofulvum</name>
    <dbReference type="NCBI Taxonomy" id="2972120"/>
    <lineage>
        <taxon>Eukaryota</taxon>
        <taxon>Fungi</taxon>
        <taxon>Dikarya</taxon>
        <taxon>Ascomycota</taxon>
        <taxon>Pezizomycotina</taxon>
        <taxon>Eurotiomycetes</taxon>
        <taxon>Eurotiomycetidae</taxon>
        <taxon>Eurotiales</taxon>
        <taxon>Aspergillaceae</taxon>
        <taxon>Penicillium</taxon>
    </lineage>
</organism>
<proteinExistence type="predicted"/>
<keyword evidence="2" id="KW-1133">Transmembrane helix</keyword>
<feature type="transmembrane region" description="Helical" evidence="2">
    <location>
        <begin position="142"/>
        <end position="163"/>
    </location>
</feature>
<evidence type="ECO:0000256" key="2">
    <source>
        <dbReference type="SAM" id="Phobius"/>
    </source>
</evidence>
<dbReference type="PANTHER" id="PTHR37848">
    <property type="entry name" value="EXPRESSED PROTEIN"/>
    <property type="match status" value="1"/>
</dbReference>
<evidence type="ECO:0000256" key="1">
    <source>
        <dbReference type="SAM" id="MobiDB-lite"/>
    </source>
</evidence>
<dbReference type="Proteomes" id="UP001150879">
    <property type="component" value="Unassembled WGS sequence"/>
</dbReference>
<comment type="caution">
    <text evidence="3">The sequence shown here is derived from an EMBL/GenBank/DDBJ whole genome shotgun (WGS) entry which is preliminary data.</text>
</comment>
<evidence type="ECO:0000313" key="3">
    <source>
        <dbReference type="EMBL" id="KAJ5199550.1"/>
    </source>
</evidence>
<reference evidence="3" key="2">
    <citation type="journal article" date="2023" name="IMA Fungus">
        <title>Comparative genomic study of the Penicillium genus elucidates a diverse pangenome and 15 lateral gene transfer events.</title>
        <authorList>
            <person name="Petersen C."/>
            <person name="Sorensen T."/>
            <person name="Nielsen M.R."/>
            <person name="Sondergaard T.E."/>
            <person name="Sorensen J.L."/>
            <person name="Fitzpatrick D.A."/>
            <person name="Frisvad J.C."/>
            <person name="Nielsen K.L."/>
        </authorList>
    </citation>
    <scope>NUCLEOTIDE SEQUENCE</scope>
    <source>
        <strain evidence="3">IBT 16849</strain>
    </source>
</reference>
<keyword evidence="2" id="KW-0472">Membrane</keyword>
<accession>A0A9W9JMC9</accession>
<sequence>MGSTIRLLRLHIAGDGNGGIAFRGGCIPCFNWEEPPGPGNRYEDINLEGIEDLEDQTPPEADLDGSNEGTPSLMVWCERFCHDPAKVRSFTFTRKLEEFDIEPLRSELKSYLRSINYRGHIPVTTSMRNTFVTVYSPRNTSFVWWFCVLTQLWVITVIVIAFLERQYQVVHSTWRSSRVVKDTSVPSGVRKIYAHGRDETKLADFWASVVMQVAHDRRDEGETVTEGSIQRLQKRELERMENLASILPERNVTGDSTAESEQVAHRGPTRPDMASKGYSFQAGWGGNSNPTRPYQPSLYINFLG</sequence>
<dbReference type="AlphaFoldDB" id="A0A9W9JMC9"/>
<dbReference type="PANTHER" id="PTHR37848:SF1">
    <property type="entry name" value="SUN DOMAIN-CONTAINING PROTEIN"/>
    <property type="match status" value="1"/>
</dbReference>
<reference evidence="3" key="1">
    <citation type="submission" date="2022-11" db="EMBL/GenBank/DDBJ databases">
        <authorList>
            <person name="Petersen C."/>
        </authorList>
    </citation>
    <scope>NUCLEOTIDE SEQUENCE</scope>
    <source>
        <strain evidence="3">IBT 16849</strain>
    </source>
</reference>
<evidence type="ECO:0000313" key="4">
    <source>
        <dbReference type="Proteomes" id="UP001150879"/>
    </source>
</evidence>
<gene>
    <name evidence="3" type="ORF">N7472_004754</name>
</gene>
<feature type="region of interest" description="Disordered" evidence="1">
    <location>
        <begin position="250"/>
        <end position="278"/>
    </location>
</feature>
<dbReference type="EMBL" id="JAPQKP010000003">
    <property type="protein sequence ID" value="KAJ5199550.1"/>
    <property type="molecule type" value="Genomic_DNA"/>
</dbReference>
<keyword evidence="2" id="KW-0812">Transmembrane</keyword>
<protein>
    <submittedName>
        <fullName evidence="3">Uncharacterized protein</fullName>
    </submittedName>
</protein>
<name>A0A9W9JMC9_9EURO</name>